<sequence length="196" mass="22695">MLNWESIGIFSGIVAAATWYIKHLISTSSKAQLIQFQEHEKSQNAKILEVLKSDLGLQSELKKIRYSSIYERKVNALLDVYACLQEYEASIGKISEDVIDHSANHFLQLYPVYLAKKDELSTKFWNNAALFDDDVVSQYQEYRRNVIMDYDSVYKAMSKNLTKIDSYFSRLPELEFETGKFSSNIKYKVKTVLNNS</sequence>
<dbReference type="RefSeq" id="WP_046356712.1">
    <property type="nucleotide sequence ID" value="NZ_AUXW01000155.1"/>
</dbReference>
<gene>
    <name evidence="1" type="ORF">N479_15960</name>
</gene>
<comment type="caution">
    <text evidence="1">The sequence shown here is derived from an EMBL/GenBank/DDBJ whole genome shotgun (WGS) entry which is preliminary data.</text>
</comment>
<evidence type="ECO:0000313" key="2">
    <source>
        <dbReference type="Proteomes" id="UP000033434"/>
    </source>
</evidence>
<accession>A0A0F6ABZ2</accession>
<dbReference type="Proteomes" id="UP000033434">
    <property type="component" value="Unassembled WGS sequence"/>
</dbReference>
<dbReference type="PATRIC" id="fig|1129367.4.peg.3164"/>
<proteinExistence type="predicted"/>
<dbReference type="AlphaFoldDB" id="A0A0F6ABZ2"/>
<dbReference type="EMBL" id="AUXW01000155">
    <property type="protein sequence ID" value="KKE82904.1"/>
    <property type="molecule type" value="Genomic_DNA"/>
</dbReference>
<reference evidence="1 2" key="1">
    <citation type="journal article" date="2015" name="BMC Genomics">
        <title>Genome mining reveals unlocked bioactive potential of marine Gram-negative bacteria.</title>
        <authorList>
            <person name="Machado H."/>
            <person name="Sonnenschein E.C."/>
            <person name="Melchiorsen J."/>
            <person name="Gram L."/>
        </authorList>
    </citation>
    <scope>NUCLEOTIDE SEQUENCE [LARGE SCALE GENOMIC DNA]</scope>
    <source>
        <strain evidence="1 2">S4054</strain>
    </source>
</reference>
<evidence type="ECO:0000313" key="1">
    <source>
        <dbReference type="EMBL" id="KKE82904.1"/>
    </source>
</evidence>
<organism evidence="1 2">
    <name type="scientific">Pseudoalteromonas luteoviolacea S4054</name>
    <dbReference type="NCBI Taxonomy" id="1129367"/>
    <lineage>
        <taxon>Bacteria</taxon>
        <taxon>Pseudomonadati</taxon>
        <taxon>Pseudomonadota</taxon>
        <taxon>Gammaproteobacteria</taxon>
        <taxon>Alteromonadales</taxon>
        <taxon>Pseudoalteromonadaceae</taxon>
        <taxon>Pseudoalteromonas</taxon>
    </lineage>
</organism>
<name>A0A0F6ABZ2_9GAMM</name>
<protein>
    <submittedName>
        <fullName evidence="1">Uncharacterized protein</fullName>
    </submittedName>
</protein>